<evidence type="ECO:0000259" key="3">
    <source>
        <dbReference type="Pfam" id="PF09314"/>
    </source>
</evidence>
<accession>A0A7X0RHP0</accession>
<dbReference type="GO" id="GO:0016757">
    <property type="term" value="F:glycosyltransferase activity"/>
    <property type="evidence" value="ECO:0007669"/>
    <property type="project" value="InterPro"/>
</dbReference>
<protein>
    <submittedName>
        <fullName evidence="4">DUF1972 domain-containing protein</fullName>
    </submittedName>
</protein>
<dbReference type="Gene3D" id="3.40.50.2000">
    <property type="entry name" value="Glycogen Phosphorylase B"/>
    <property type="match status" value="2"/>
</dbReference>
<dbReference type="Pfam" id="PF09314">
    <property type="entry name" value="DUF1972"/>
    <property type="match status" value="1"/>
</dbReference>
<evidence type="ECO:0000313" key="5">
    <source>
        <dbReference type="Proteomes" id="UP000523955"/>
    </source>
</evidence>
<evidence type="ECO:0000313" key="4">
    <source>
        <dbReference type="EMBL" id="MBB6628509.1"/>
    </source>
</evidence>
<feature type="domain" description="DUF1972" evidence="3">
    <location>
        <begin position="8"/>
        <end position="174"/>
    </location>
</feature>
<keyword evidence="5" id="KW-1185">Reference proteome</keyword>
<feature type="domain" description="Glycosyl transferase family 1" evidence="2">
    <location>
        <begin position="198"/>
        <end position="346"/>
    </location>
</feature>
<evidence type="ECO:0000256" key="1">
    <source>
        <dbReference type="ARBA" id="ARBA00022679"/>
    </source>
</evidence>
<dbReference type="Pfam" id="PF00534">
    <property type="entry name" value="Glycos_transf_1"/>
    <property type="match status" value="1"/>
</dbReference>
<evidence type="ECO:0000259" key="2">
    <source>
        <dbReference type="Pfam" id="PF00534"/>
    </source>
</evidence>
<dbReference type="EMBL" id="JACKXE010000001">
    <property type="protein sequence ID" value="MBB6628509.1"/>
    <property type="molecule type" value="Genomic_DNA"/>
</dbReference>
<organism evidence="4 5">
    <name type="scientific">Nocardioides luti</name>
    <dbReference type="NCBI Taxonomy" id="2761101"/>
    <lineage>
        <taxon>Bacteria</taxon>
        <taxon>Bacillati</taxon>
        <taxon>Actinomycetota</taxon>
        <taxon>Actinomycetes</taxon>
        <taxon>Propionibacteriales</taxon>
        <taxon>Nocardioidaceae</taxon>
        <taxon>Nocardioides</taxon>
    </lineage>
</organism>
<sequence length="369" mass="40927">MGTVNTAINILGTRGIPAGHGGFETFAEEYSLHLVGRGVTVRVYCPSERREDVEWRGVSLIKIKAPDTAIGSMLFDLKATVHAARHGGLNLVLGYNTAVINLLLNIVRRPYFINMDGIEWQRRKWGRLAKLWFRLNERVASAAATGLIADHPAIAAHLEPITRRKIVISMIPYGSRESSNGKSAVGRESLVERWGLNGAYALIIARPEPENSIEEMVAAWSQKPRGANLVVLGRYTEENPYTKRVLDVASDEVRFIGPVYEKSTLDILRECAAFYMYGHTVGGTSPTLVEALGCGSPILALDSVYSRWVAGSSAEYFATQEECASQIERLLQDEDLRKRLSGEARARHSEEFVWSKIFRSYDNALGLDA</sequence>
<dbReference type="AlphaFoldDB" id="A0A7X0RHP0"/>
<keyword evidence="1" id="KW-0808">Transferase</keyword>
<gene>
    <name evidence="4" type="ORF">H5V45_14385</name>
</gene>
<proteinExistence type="predicted"/>
<name>A0A7X0RHP0_9ACTN</name>
<dbReference type="PANTHER" id="PTHR46401">
    <property type="entry name" value="GLYCOSYLTRANSFERASE WBBK-RELATED"/>
    <property type="match status" value="1"/>
</dbReference>
<comment type="caution">
    <text evidence="4">The sequence shown here is derived from an EMBL/GenBank/DDBJ whole genome shotgun (WGS) entry which is preliminary data.</text>
</comment>
<dbReference type="InterPro" id="IPR001296">
    <property type="entry name" value="Glyco_trans_1"/>
</dbReference>
<dbReference type="PANTHER" id="PTHR46401:SF8">
    <property type="entry name" value="BLL6006 PROTEIN"/>
    <property type="match status" value="1"/>
</dbReference>
<dbReference type="Proteomes" id="UP000523955">
    <property type="component" value="Unassembled WGS sequence"/>
</dbReference>
<dbReference type="SUPFAM" id="SSF53756">
    <property type="entry name" value="UDP-Glycosyltransferase/glycogen phosphorylase"/>
    <property type="match status" value="1"/>
</dbReference>
<reference evidence="4 5" key="1">
    <citation type="submission" date="2020-08" db="EMBL/GenBank/DDBJ databases">
        <authorList>
            <person name="Seo M.-J."/>
        </authorList>
    </citation>
    <scope>NUCLEOTIDE SEQUENCE [LARGE SCALE GENOMIC DNA]</scope>
    <source>
        <strain evidence="4 5">KIGAM211</strain>
    </source>
</reference>
<dbReference type="RefSeq" id="WP_185253561.1">
    <property type="nucleotide sequence ID" value="NZ_JACKXE010000001.1"/>
</dbReference>
<dbReference type="InterPro" id="IPR015393">
    <property type="entry name" value="DUF1972"/>
</dbReference>